<evidence type="ECO:0000313" key="2">
    <source>
        <dbReference type="EMBL" id="OLP93829.1"/>
    </source>
</evidence>
<protein>
    <submittedName>
        <fullName evidence="2">Uncharacterized protein</fullName>
    </submittedName>
</protein>
<comment type="caution">
    <text evidence="2">The sequence shown here is derived from an EMBL/GenBank/DDBJ whole genome shotgun (WGS) entry which is preliminary data.</text>
</comment>
<evidence type="ECO:0000313" key="3">
    <source>
        <dbReference type="Proteomes" id="UP000186817"/>
    </source>
</evidence>
<dbReference type="AlphaFoldDB" id="A0A1Q9DFB9"/>
<evidence type="ECO:0000256" key="1">
    <source>
        <dbReference type="SAM" id="MobiDB-lite"/>
    </source>
</evidence>
<gene>
    <name evidence="2" type="ORF">AK812_SmicGene24227</name>
</gene>
<reference evidence="2 3" key="1">
    <citation type="submission" date="2016-02" db="EMBL/GenBank/DDBJ databases">
        <title>Genome analysis of coral dinoflagellate symbionts highlights evolutionary adaptations to a symbiotic lifestyle.</title>
        <authorList>
            <person name="Aranda M."/>
            <person name="Li Y."/>
            <person name="Liew Y.J."/>
            <person name="Baumgarten S."/>
            <person name="Simakov O."/>
            <person name="Wilson M."/>
            <person name="Piel J."/>
            <person name="Ashoor H."/>
            <person name="Bougouffa S."/>
            <person name="Bajic V.B."/>
            <person name="Ryu T."/>
            <person name="Ravasi T."/>
            <person name="Bayer T."/>
            <person name="Micklem G."/>
            <person name="Kim H."/>
            <person name="Bhak J."/>
            <person name="Lajeunesse T.C."/>
            <person name="Voolstra C.R."/>
        </authorList>
    </citation>
    <scope>NUCLEOTIDE SEQUENCE [LARGE SCALE GENOMIC DNA]</scope>
    <source>
        <strain evidence="2 3">CCMP2467</strain>
    </source>
</reference>
<keyword evidence="3" id="KW-1185">Reference proteome</keyword>
<sequence length="247" mass="26340">MVEVSGITPEDDEEAQVEIDVSASSKGGPEAKAAGSWMQGQGAKLISRALRPERLREAILAAEVAQAEKPEVERARRAREEEMAAEAARSVAATKQKRIAEEARQQEDQSRVRAHPVGGLAPVLLGALGVYPKPPPRVACGTLIDVFIRKMMPLQTLAGVVVLALSDASAPHLLRKEHFHSPTYSLQVDAEAEWERYGAAAEAAQAERLAAFGGPRAPTGHHVDHLAGFAAAAAELNALMSPPPKDF</sequence>
<organism evidence="2 3">
    <name type="scientific">Symbiodinium microadriaticum</name>
    <name type="common">Dinoflagellate</name>
    <name type="synonym">Zooxanthella microadriatica</name>
    <dbReference type="NCBI Taxonomy" id="2951"/>
    <lineage>
        <taxon>Eukaryota</taxon>
        <taxon>Sar</taxon>
        <taxon>Alveolata</taxon>
        <taxon>Dinophyceae</taxon>
        <taxon>Suessiales</taxon>
        <taxon>Symbiodiniaceae</taxon>
        <taxon>Symbiodinium</taxon>
    </lineage>
</organism>
<dbReference type="Proteomes" id="UP000186817">
    <property type="component" value="Unassembled WGS sequence"/>
</dbReference>
<accession>A0A1Q9DFB9</accession>
<proteinExistence type="predicted"/>
<name>A0A1Q9DFB9_SYMMI</name>
<feature type="region of interest" description="Disordered" evidence="1">
    <location>
        <begin position="1"/>
        <end position="40"/>
    </location>
</feature>
<dbReference type="EMBL" id="LSRX01000567">
    <property type="protein sequence ID" value="OLP93829.1"/>
    <property type="molecule type" value="Genomic_DNA"/>
</dbReference>